<dbReference type="Proteomes" id="UP000797356">
    <property type="component" value="Chromosome 10"/>
</dbReference>
<keyword evidence="3" id="KW-1185">Reference proteome</keyword>
<evidence type="ECO:0000313" key="3">
    <source>
        <dbReference type="Proteomes" id="UP000797356"/>
    </source>
</evidence>
<accession>A0A8K0N8Q8</accession>
<proteinExistence type="predicted"/>
<reference evidence="2" key="2">
    <citation type="submission" date="2019-07" db="EMBL/GenBank/DDBJ databases">
        <authorList>
            <person name="Yang Y."/>
            <person name="Bocs S."/>
            <person name="Baudouin L."/>
        </authorList>
    </citation>
    <scope>NUCLEOTIDE SEQUENCE</scope>
    <source>
        <tissue evidence="2">Spear leaf of Hainan Tall coconut</tissue>
    </source>
</reference>
<evidence type="ECO:0000256" key="1">
    <source>
        <dbReference type="SAM" id="MobiDB-lite"/>
    </source>
</evidence>
<organism evidence="2 3">
    <name type="scientific">Cocos nucifera</name>
    <name type="common">Coconut palm</name>
    <dbReference type="NCBI Taxonomy" id="13894"/>
    <lineage>
        <taxon>Eukaryota</taxon>
        <taxon>Viridiplantae</taxon>
        <taxon>Streptophyta</taxon>
        <taxon>Embryophyta</taxon>
        <taxon>Tracheophyta</taxon>
        <taxon>Spermatophyta</taxon>
        <taxon>Magnoliopsida</taxon>
        <taxon>Liliopsida</taxon>
        <taxon>Arecaceae</taxon>
        <taxon>Arecoideae</taxon>
        <taxon>Cocoseae</taxon>
        <taxon>Attaleinae</taxon>
        <taxon>Cocos</taxon>
    </lineage>
</organism>
<sequence length="124" mass="13961">MPLRKALTRRLTVSAVRSRSDLSTLTSPPATQTSPTAMVDAEQFNLLVQQACNLMEAVQAIHRQAPMLIWPEQASAKSRDVVWGRPTWASRPMTSERKKQRVENPCSDHDSTQGEPCIRSTRKF</sequence>
<dbReference type="EMBL" id="CM017881">
    <property type="protein sequence ID" value="KAG1362154.1"/>
    <property type="molecule type" value="Genomic_DNA"/>
</dbReference>
<protein>
    <submittedName>
        <fullName evidence="2">Uncharacterized protein</fullName>
    </submittedName>
</protein>
<reference evidence="2" key="1">
    <citation type="journal article" date="2017" name="Gigascience">
        <title>The genome draft of coconut (Cocos nucifera).</title>
        <authorList>
            <person name="Xiao Y."/>
            <person name="Xu P."/>
            <person name="Fan H."/>
            <person name="Baudouin L."/>
            <person name="Xia W."/>
            <person name="Bocs S."/>
            <person name="Xu J."/>
            <person name="Li Q."/>
            <person name="Guo A."/>
            <person name="Zhou L."/>
            <person name="Li J."/>
            <person name="Wu Y."/>
            <person name="Ma Z."/>
            <person name="Armero A."/>
            <person name="Issali A.E."/>
            <person name="Liu N."/>
            <person name="Peng M."/>
            <person name="Yang Y."/>
        </authorList>
    </citation>
    <scope>NUCLEOTIDE SEQUENCE</scope>
    <source>
        <tissue evidence="2">Spear leaf of Hainan Tall coconut</tissue>
    </source>
</reference>
<feature type="region of interest" description="Disordered" evidence="1">
    <location>
        <begin position="90"/>
        <end position="124"/>
    </location>
</feature>
<name>A0A8K0N8Q8_COCNU</name>
<gene>
    <name evidence="2" type="ORF">COCNU_10G003730</name>
</gene>
<dbReference type="AlphaFoldDB" id="A0A8K0N8Q8"/>
<evidence type="ECO:0000313" key="2">
    <source>
        <dbReference type="EMBL" id="KAG1362154.1"/>
    </source>
</evidence>
<comment type="caution">
    <text evidence="2">The sequence shown here is derived from an EMBL/GenBank/DDBJ whole genome shotgun (WGS) entry which is preliminary data.</text>
</comment>